<evidence type="ECO:0000259" key="1">
    <source>
        <dbReference type="Pfam" id="PF01636"/>
    </source>
</evidence>
<reference evidence="2 3" key="1">
    <citation type="submission" date="2024-10" db="EMBL/GenBank/DDBJ databases">
        <title>The Natural Products Discovery Center: Release of the First 8490 Sequenced Strains for Exploring Actinobacteria Biosynthetic Diversity.</title>
        <authorList>
            <person name="Kalkreuter E."/>
            <person name="Kautsar S.A."/>
            <person name="Yang D."/>
            <person name="Bader C.D."/>
            <person name="Teijaro C.N."/>
            <person name="Fluegel L."/>
            <person name="Davis C.M."/>
            <person name="Simpson J.R."/>
            <person name="Lauterbach L."/>
            <person name="Steele A.D."/>
            <person name="Gui C."/>
            <person name="Meng S."/>
            <person name="Li G."/>
            <person name="Viehrig K."/>
            <person name="Ye F."/>
            <person name="Su P."/>
            <person name="Kiefer A.F."/>
            <person name="Nichols A."/>
            <person name="Cepeda A.J."/>
            <person name="Yan W."/>
            <person name="Fan B."/>
            <person name="Jiang Y."/>
            <person name="Adhikari A."/>
            <person name="Zheng C.-J."/>
            <person name="Schuster L."/>
            <person name="Cowan T.M."/>
            <person name="Smanski M.J."/>
            <person name="Chevrette M.G."/>
            <person name="De Carvalho L.P.S."/>
            <person name="Shen B."/>
        </authorList>
    </citation>
    <scope>NUCLEOTIDE SEQUENCE [LARGE SCALE GENOMIC DNA]</scope>
    <source>
        <strain evidence="2 3">NPDC019481</strain>
    </source>
</reference>
<evidence type="ECO:0000313" key="3">
    <source>
        <dbReference type="Proteomes" id="UP001611580"/>
    </source>
</evidence>
<proteinExistence type="predicted"/>
<accession>A0ABW7XI78</accession>
<organism evidence="2 3">
    <name type="scientific">Promicromonospora kroppenstedtii</name>
    <dbReference type="NCBI Taxonomy" id="440482"/>
    <lineage>
        <taxon>Bacteria</taxon>
        <taxon>Bacillati</taxon>
        <taxon>Actinomycetota</taxon>
        <taxon>Actinomycetes</taxon>
        <taxon>Micrococcales</taxon>
        <taxon>Promicromonosporaceae</taxon>
        <taxon>Promicromonospora</taxon>
    </lineage>
</organism>
<dbReference type="InterPro" id="IPR002575">
    <property type="entry name" value="Aminoglycoside_PTrfase"/>
</dbReference>
<evidence type="ECO:0000313" key="2">
    <source>
        <dbReference type="EMBL" id="MFI2486890.1"/>
    </source>
</evidence>
<dbReference type="InterPro" id="IPR011009">
    <property type="entry name" value="Kinase-like_dom_sf"/>
</dbReference>
<sequence>MRRLLDDPAALRTALSEAGAIQPGYSGSLETTQIGAEFGLSGTTASVRLGDDASPGLVVKLDTAETIRREQLFYTRYAAALAGQAPRYLGSLLDDDAGLLALELVAPAEQLDVLTGCDDATAERLVSLLATLHAATWVDPSDVDPRLPRWRRRPYAPDEWAARLDTARRRFPEIIDGEATERLAGLPGRVAGVLDRLAAVPHAWTHADAHLDNVLRRPDGGVVLLDWATSCVGPPLADLAHLLAGGLVDDPSASTRVAALLEVYAETLGAHGIETDPGVVASLTRDAALPWVQGMVGWAAAPVRPTGRTDAVLRFQLGVAVAWT</sequence>
<protein>
    <submittedName>
        <fullName evidence="2">Phosphotransferase family protein</fullName>
    </submittedName>
</protein>
<dbReference type="Pfam" id="PF01636">
    <property type="entry name" value="APH"/>
    <property type="match status" value="1"/>
</dbReference>
<comment type="caution">
    <text evidence="2">The sequence shown here is derived from an EMBL/GenBank/DDBJ whole genome shotgun (WGS) entry which is preliminary data.</text>
</comment>
<keyword evidence="3" id="KW-1185">Reference proteome</keyword>
<dbReference type="Proteomes" id="UP001611580">
    <property type="component" value="Unassembled WGS sequence"/>
</dbReference>
<gene>
    <name evidence="2" type="ORF">ACH47X_08270</name>
</gene>
<dbReference type="SUPFAM" id="SSF56112">
    <property type="entry name" value="Protein kinase-like (PK-like)"/>
    <property type="match status" value="1"/>
</dbReference>
<dbReference type="Gene3D" id="3.90.1200.10">
    <property type="match status" value="1"/>
</dbReference>
<name>A0ABW7XI78_9MICO</name>
<dbReference type="RefSeq" id="WP_397403189.1">
    <property type="nucleotide sequence ID" value="NZ_JBIRYI010000004.1"/>
</dbReference>
<dbReference type="EMBL" id="JBIRYI010000004">
    <property type="protein sequence ID" value="MFI2486890.1"/>
    <property type="molecule type" value="Genomic_DNA"/>
</dbReference>
<feature type="domain" description="Aminoglycoside phosphotransferase" evidence="1">
    <location>
        <begin position="47"/>
        <end position="256"/>
    </location>
</feature>